<sequence>MEFDYDVWNGICTFHSHDGRQIGENNTGPDVYKEVIETEHKICKFEGSRNGLPINVTALRQVMAVWGDALQFTTLLRNDYIRRRGLSGPRLTLRQGYVFSKLGAAWPAYLARKRSNPITSLPALETAFFTLGVGPFMIVRTFMERGDLAVLHDDPLTAAELYEMADGSGTLISAGGKGCAGSKKLILDFLDVTMNGTFDKPLDSVEALRALNSIGDWDEFYAYVYATSRLELLVRLTQYLCAQSLWSLQSRDGVLNEAEQALVKNCLDKSYHVPGEGYDDRTVMGNFIQVVLALLDELEMPEVRTALVNASLVNSGNGGYLIDQVGGDVRVSAARRLRLATELVFPFCRQELDATHRTLQRYQSTTITLDDLRTRACGPSLQPLLALLETRTNLQGAPTGVPA</sequence>
<dbReference type="AlphaFoldDB" id="A0A7Y9QXT5"/>
<proteinExistence type="predicted"/>
<name>A0A7Y9QXT5_9BURK</name>
<accession>A0A7Y9QXT5</accession>
<organism evidence="1 2">
    <name type="scientific">Sphaerotilus montanus</name>
    <dbReference type="NCBI Taxonomy" id="522889"/>
    <lineage>
        <taxon>Bacteria</taxon>
        <taxon>Pseudomonadati</taxon>
        <taxon>Pseudomonadota</taxon>
        <taxon>Betaproteobacteria</taxon>
        <taxon>Burkholderiales</taxon>
        <taxon>Sphaerotilaceae</taxon>
        <taxon>Sphaerotilus</taxon>
    </lineage>
</organism>
<protein>
    <submittedName>
        <fullName evidence="1">Uncharacterized protein</fullName>
    </submittedName>
</protein>
<reference evidence="1 2" key="1">
    <citation type="submission" date="2020-07" db="EMBL/GenBank/DDBJ databases">
        <title>Genomic Encyclopedia of Archaeal and Bacterial Type Strains, Phase II (KMG-II): from individual species to whole genera.</title>
        <authorList>
            <person name="Goeker M."/>
        </authorList>
    </citation>
    <scope>NUCLEOTIDE SEQUENCE [LARGE SCALE GENOMIC DNA]</scope>
    <source>
        <strain evidence="1 2">DSM 21226</strain>
    </source>
</reference>
<dbReference type="RefSeq" id="WP_179632506.1">
    <property type="nucleotide sequence ID" value="NZ_JACCFH010000001.1"/>
</dbReference>
<comment type="caution">
    <text evidence="1">The sequence shown here is derived from an EMBL/GenBank/DDBJ whole genome shotgun (WGS) entry which is preliminary data.</text>
</comment>
<keyword evidence="2" id="KW-1185">Reference proteome</keyword>
<gene>
    <name evidence="1" type="ORF">BDD16_000506</name>
</gene>
<evidence type="ECO:0000313" key="1">
    <source>
        <dbReference type="EMBL" id="NYG31520.1"/>
    </source>
</evidence>
<dbReference type="Proteomes" id="UP000518288">
    <property type="component" value="Unassembled WGS sequence"/>
</dbReference>
<dbReference type="EMBL" id="JACCFH010000001">
    <property type="protein sequence ID" value="NYG31520.1"/>
    <property type="molecule type" value="Genomic_DNA"/>
</dbReference>
<evidence type="ECO:0000313" key="2">
    <source>
        <dbReference type="Proteomes" id="UP000518288"/>
    </source>
</evidence>